<dbReference type="PANTHER" id="PTHR35936:SF17">
    <property type="entry name" value="ARGININE-BINDING EXTRACELLULAR PROTEIN ARTP"/>
    <property type="match status" value="1"/>
</dbReference>
<dbReference type="PANTHER" id="PTHR35936">
    <property type="entry name" value="MEMBRANE-BOUND LYTIC MUREIN TRANSGLYCOSYLASE F"/>
    <property type="match status" value="1"/>
</dbReference>
<evidence type="ECO:0000313" key="9">
    <source>
        <dbReference type="Proteomes" id="UP000535437"/>
    </source>
</evidence>
<dbReference type="RefSeq" id="WP_218881880.1">
    <property type="nucleotide sequence ID" value="NZ_BAAALL010000004.1"/>
</dbReference>
<dbReference type="CDD" id="cd13530">
    <property type="entry name" value="PBP2_peptides_like"/>
    <property type="match status" value="1"/>
</dbReference>
<organism evidence="8 9">
    <name type="scientific">Nesterenkonia xinjiangensis</name>
    <dbReference type="NCBI Taxonomy" id="225327"/>
    <lineage>
        <taxon>Bacteria</taxon>
        <taxon>Bacillati</taxon>
        <taxon>Actinomycetota</taxon>
        <taxon>Actinomycetes</taxon>
        <taxon>Micrococcales</taxon>
        <taxon>Micrococcaceae</taxon>
        <taxon>Nesterenkonia</taxon>
    </lineage>
</organism>
<dbReference type="Gene3D" id="3.40.190.10">
    <property type="entry name" value="Periplasmic binding protein-like II"/>
    <property type="match status" value="2"/>
</dbReference>
<feature type="domain" description="Solute-binding protein family 3/N-terminal" evidence="6">
    <location>
        <begin position="77"/>
        <end position="296"/>
    </location>
</feature>
<dbReference type="GO" id="GO:0016020">
    <property type="term" value="C:membrane"/>
    <property type="evidence" value="ECO:0007669"/>
    <property type="project" value="InterPro"/>
</dbReference>
<dbReference type="SUPFAM" id="SSF53850">
    <property type="entry name" value="Periplasmic binding protein-like II"/>
    <property type="match status" value="1"/>
</dbReference>
<dbReference type="Pfam" id="PF00497">
    <property type="entry name" value="SBP_bac_3"/>
    <property type="match status" value="1"/>
</dbReference>
<dbReference type="AlphaFoldDB" id="A0A7Z0K8A7"/>
<sequence>MPSTTETEFDERSVALAQPVGSRRTPIAKSLGVTAIAALALTACGGDGEDDEVEAESQVDAELDLEVDDVELINEGTLTVCSDVPYPPFEYYDEEGTVVGFDIDIAEGLASVLDVELEVVQTSFEGIQSGVALNAETCDLAISGMTITEERAGNMLFSDPYLDDNLGLLAAGDAGIGSLEDIDDSINVGVQADTTGEDYAEEQGYQIRSYPDSGLLIQGLESGQVEAAIGNISILGYQAGEDDSSEFVEEIDTGEQLGIAAQLENQELIDVVDEILAEMESGGYMAEIEDLWFGGGETPEEGDSEEGDGDEDDADADEAEDDAAEDDADADEDDD</sequence>
<evidence type="ECO:0000259" key="7">
    <source>
        <dbReference type="SMART" id="SM00079"/>
    </source>
</evidence>
<evidence type="ECO:0000256" key="5">
    <source>
        <dbReference type="SAM" id="MobiDB-lite"/>
    </source>
</evidence>
<keyword evidence="9" id="KW-1185">Reference proteome</keyword>
<comment type="subcellular location">
    <subcellularLocation>
        <location evidence="1">Cell envelope</location>
    </subcellularLocation>
</comment>
<feature type="region of interest" description="Disordered" evidence="5">
    <location>
        <begin position="290"/>
        <end position="335"/>
    </location>
</feature>
<comment type="caution">
    <text evidence="8">The sequence shown here is derived from an EMBL/GenBank/DDBJ whole genome shotgun (WGS) entry which is preliminary data.</text>
</comment>
<dbReference type="EMBL" id="JACCFY010000001">
    <property type="protein sequence ID" value="NYJ77451.1"/>
    <property type="molecule type" value="Genomic_DNA"/>
</dbReference>
<evidence type="ECO:0000259" key="6">
    <source>
        <dbReference type="SMART" id="SM00062"/>
    </source>
</evidence>
<name>A0A7Z0K8A7_9MICC</name>
<protein>
    <submittedName>
        <fullName evidence="8">Polar amino acid transport system substrate-binding protein</fullName>
    </submittedName>
</protein>
<dbReference type="SMART" id="SM00062">
    <property type="entry name" value="PBPb"/>
    <property type="match status" value="1"/>
</dbReference>
<dbReference type="GO" id="GO:0015276">
    <property type="term" value="F:ligand-gated monoatomic ion channel activity"/>
    <property type="evidence" value="ECO:0007669"/>
    <property type="project" value="InterPro"/>
</dbReference>
<dbReference type="PROSITE" id="PS01039">
    <property type="entry name" value="SBP_BACTERIAL_3"/>
    <property type="match status" value="1"/>
</dbReference>
<evidence type="ECO:0000256" key="4">
    <source>
        <dbReference type="RuleBase" id="RU003744"/>
    </source>
</evidence>
<dbReference type="InterPro" id="IPR001320">
    <property type="entry name" value="Iontro_rcpt_C"/>
</dbReference>
<dbReference type="Proteomes" id="UP000535437">
    <property type="component" value="Unassembled WGS sequence"/>
</dbReference>
<gene>
    <name evidence="8" type="ORF">HNR09_000862</name>
</gene>
<comment type="similarity">
    <text evidence="2 4">Belongs to the bacterial solute-binding protein 3 family.</text>
</comment>
<dbReference type="InterPro" id="IPR018313">
    <property type="entry name" value="SBP_3_CS"/>
</dbReference>
<keyword evidence="3" id="KW-0732">Signal</keyword>
<reference evidence="8 9" key="1">
    <citation type="submission" date="2020-07" db="EMBL/GenBank/DDBJ databases">
        <title>Sequencing the genomes of 1000 actinobacteria strains.</title>
        <authorList>
            <person name="Klenk H.-P."/>
        </authorList>
    </citation>
    <scope>NUCLEOTIDE SEQUENCE [LARGE SCALE GENOMIC DNA]</scope>
    <source>
        <strain evidence="8 9">DSM 15475</strain>
    </source>
</reference>
<evidence type="ECO:0000313" key="8">
    <source>
        <dbReference type="EMBL" id="NYJ77451.1"/>
    </source>
</evidence>
<evidence type="ECO:0000256" key="2">
    <source>
        <dbReference type="ARBA" id="ARBA00010333"/>
    </source>
</evidence>
<feature type="compositionally biased region" description="Acidic residues" evidence="5">
    <location>
        <begin position="298"/>
        <end position="335"/>
    </location>
</feature>
<feature type="domain" description="Ionotropic glutamate receptor C-terminal" evidence="7">
    <location>
        <begin position="77"/>
        <end position="295"/>
    </location>
</feature>
<dbReference type="InterPro" id="IPR001638">
    <property type="entry name" value="Solute-binding_3/MltF_N"/>
</dbReference>
<accession>A0A7Z0K8A7</accession>
<evidence type="ECO:0000256" key="1">
    <source>
        <dbReference type="ARBA" id="ARBA00004196"/>
    </source>
</evidence>
<proteinExistence type="inferred from homology"/>
<evidence type="ECO:0000256" key="3">
    <source>
        <dbReference type="ARBA" id="ARBA00022729"/>
    </source>
</evidence>
<dbReference type="GO" id="GO:0030313">
    <property type="term" value="C:cell envelope"/>
    <property type="evidence" value="ECO:0007669"/>
    <property type="project" value="UniProtKB-SubCell"/>
</dbReference>
<dbReference type="SMART" id="SM00079">
    <property type="entry name" value="PBPe"/>
    <property type="match status" value="1"/>
</dbReference>